<sequence>MPRRSSLKAREEAAFVCATPLFSPISQKSGELEYVNNMLAKFEMTGCKLIGTPLDVNLKLRQEAEDILKDSTMYRGSLNYLTLTRSDIAYAVSVLSQFTQEPKKPDFDVARQIQKNTVGLGILGRKDVDFRFNGYTDADWAGNSYSRRSATGYCFRLESGFLSFLE</sequence>
<protein>
    <submittedName>
        <fullName evidence="1">Uncharacterized protein</fullName>
    </submittedName>
</protein>
<reference evidence="1 2" key="1">
    <citation type="submission" date="2020-08" db="EMBL/GenBank/DDBJ databases">
        <title>Plant Genome Project.</title>
        <authorList>
            <person name="Zhang R.-G."/>
        </authorList>
    </citation>
    <scope>NUCLEOTIDE SEQUENCE [LARGE SCALE GENOMIC DNA]</scope>
    <source>
        <tissue evidence="1">Rhizome</tissue>
    </source>
</reference>
<evidence type="ECO:0000313" key="2">
    <source>
        <dbReference type="Proteomes" id="UP000734854"/>
    </source>
</evidence>
<dbReference type="Proteomes" id="UP000734854">
    <property type="component" value="Unassembled WGS sequence"/>
</dbReference>
<dbReference type="EMBL" id="JACMSC010000022">
    <property type="protein sequence ID" value="KAG6467828.1"/>
    <property type="molecule type" value="Genomic_DNA"/>
</dbReference>
<name>A0A8J5BX42_ZINOF</name>
<keyword evidence="2" id="KW-1185">Reference proteome</keyword>
<organism evidence="1 2">
    <name type="scientific">Zingiber officinale</name>
    <name type="common">Ginger</name>
    <name type="synonym">Amomum zingiber</name>
    <dbReference type="NCBI Taxonomy" id="94328"/>
    <lineage>
        <taxon>Eukaryota</taxon>
        <taxon>Viridiplantae</taxon>
        <taxon>Streptophyta</taxon>
        <taxon>Embryophyta</taxon>
        <taxon>Tracheophyta</taxon>
        <taxon>Spermatophyta</taxon>
        <taxon>Magnoliopsida</taxon>
        <taxon>Liliopsida</taxon>
        <taxon>Zingiberales</taxon>
        <taxon>Zingiberaceae</taxon>
        <taxon>Zingiber</taxon>
    </lineage>
</organism>
<gene>
    <name evidence="1" type="ORF">ZIOFF_072392</name>
</gene>
<dbReference type="PANTHER" id="PTHR11439">
    <property type="entry name" value="GAG-POL-RELATED RETROTRANSPOSON"/>
    <property type="match status" value="1"/>
</dbReference>
<proteinExistence type="predicted"/>
<dbReference type="AlphaFoldDB" id="A0A8J5BX42"/>
<dbReference type="PANTHER" id="PTHR11439:SF463">
    <property type="entry name" value="REVERSE TRANSCRIPTASE TY1_COPIA-TYPE DOMAIN-CONTAINING PROTEIN"/>
    <property type="match status" value="1"/>
</dbReference>
<evidence type="ECO:0000313" key="1">
    <source>
        <dbReference type="EMBL" id="KAG6467828.1"/>
    </source>
</evidence>
<accession>A0A8J5BX42</accession>
<comment type="caution">
    <text evidence="1">The sequence shown here is derived from an EMBL/GenBank/DDBJ whole genome shotgun (WGS) entry which is preliminary data.</text>
</comment>